<evidence type="ECO:0000313" key="6">
    <source>
        <dbReference type="EMBL" id="QSX08985.1"/>
    </source>
</evidence>
<evidence type="ECO:0000256" key="2">
    <source>
        <dbReference type="ARBA" id="ARBA00013457"/>
    </source>
</evidence>
<organism evidence="6 7">
    <name type="scientific">Alkalibacter rhizosphaerae</name>
    <dbReference type="NCBI Taxonomy" id="2815577"/>
    <lineage>
        <taxon>Bacteria</taxon>
        <taxon>Bacillati</taxon>
        <taxon>Bacillota</taxon>
        <taxon>Clostridia</taxon>
        <taxon>Eubacteriales</taxon>
        <taxon>Eubacteriaceae</taxon>
        <taxon>Alkalibacter</taxon>
    </lineage>
</organism>
<keyword evidence="3" id="KW-0285">Flavoprotein</keyword>
<sequence>MKLPELVIGDLIAKIPIIQGGMGVGVSLSNLAAAVANQGGIGIISGVQTGFREPDFYTNNLAANVRAIQKEIRKAKELAPKGIIGVNIMTVATQYKELVEAAVREKVDVIIAGSGLPKDLPKYVEGTKTKIIPVISSGKAAKIMSKLWTRNHGYLPDAMILEGPKAGGHLGFAKEVITEGKTTLSTLLKEVLEAVHPFEKEYEKKIPIIVAGGIREGEEIAQYLKEGASGVQISTVLVPTVECDAHQKFKEAYVNADPEDAVIVQSPVGLPGRAIQNKFLDRIDKGRIPPVRCTNCIVPCDPKDTLYCISDALIVSVTGDTDNGLIFCGSEVGKTKEITTVEQVLKRLISEAERVFA</sequence>
<evidence type="ECO:0000256" key="4">
    <source>
        <dbReference type="ARBA" id="ARBA00022643"/>
    </source>
</evidence>
<evidence type="ECO:0000313" key="7">
    <source>
        <dbReference type="Proteomes" id="UP000663499"/>
    </source>
</evidence>
<gene>
    <name evidence="6" type="ORF">J0B03_02650</name>
</gene>
<keyword evidence="4" id="KW-0288">FMN</keyword>
<dbReference type="Pfam" id="PF03060">
    <property type="entry name" value="NMO"/>
    <property type="match status" value="1"/>
</dbReference>
<dbReference type="InterPro" id="IPR004136">
    <property type="entry name" value="NMO"/>
</dbReference>
<dbReference type="InterPro" id="IPR013785">
    <property type="entry name" value="Aldolase_TIM"/>
</dbReference>
<keyword evidence="7" id="KW-1185">Reference proteome</keyword>
<reference evidence="6" key="1">
    <citation type="submission" date="2021-03" db="EMBL/GenBank/DDBJ databases">
        <title>Alkalibacter marinus sp. nov., isolated from tidal flat sediment.</title>
        <authorList>
            <person name="Namirimu T."/>
            <person name="Yang J.-A."/>
            <person name="Yang S.-H."/>
            <person name="Kim Y.-J."/>
            <person name="Kwon K.K."/>
        </authorList>
    </citation>
    <scope>NUCLEOTIDE SEQUENCE</scope>
    <source>
        <strain evidence="6">ES005</strain>
    </source>
</reference>
<evidence type="ECO:0000256" key="1">
    <source>
        <dbReference type="ARBA" id="ARBA00003535"/>
    </source>
</evidence>
<proteinExistence type="predicted"/>
<dbReference type="GO" id="GO:0018580">
    <property type="term" value="F:nitronate monooxygenase activity"/>
    <property type="evidence" value="ECO:0007669"/>
    <property type="project" value="InterPro"/>
</dbReference>
<accession>A0A974XHT2</accession>
<dbReference type="SUPFAM" id="SSF51412">
    <property type="entry name" value="Inosine monophosphate dehydrogenase (IMPDH)"/>
    <property type="match status" value="1"/>
</dbReference>
<dbReference type="Gene3D" id="3.20.20.70">
    <property type="entry name" value="Aldolase class I"/>
    <property type="match status" value="1"/>
</dbReference>
<name>A0A974XHT2_9FIRM</name>
<evidence type="ECO:0000256" key="5">
    <source>
        <dbReference type="ARBA" id="ARBA00023002"/>
    </source>
</evidence>
<dbReference type="KEGG" id="alka:J0B03_02650"/>
<dbReference type="CDD" id="cd04730">
    <property type="entry name" value="NPD_like"/>
    <property type="match status" value="1"/>
</dbReference>
<comment type="function">
    <text evidence="1">Nitronate monooxygenase that uses molecular oxygen to catalyze the oxidative denitrification of alkyl nitronates. Acts on propionate 3-nitronate (P3N), the presumed physiological substrate. Probably functions in the detoxification of P3N, a metabolic poison produced by plants and fungi as a defense mechanism.</text>
</comment>
<dbReference type="Proteomes" id="UP000663499">
    <property type="component" value="Chromosome"/>
</dbReference>
<evidence type="ECO:0000256" key="3">
    <source>
        <dbReference type="ARBA" id="ARBA00022630"/>
    </source>
</evidence>
<keyword evidence="6" id="KW-0503">Monooxygenase</keyword>
<protein>
    <recommendedName>
        <fullName evidence="2">Probable nitronate monooxygenase</fullName>
    </recommendedName>
</protein>
<dbReference type="PANTHER" id="PTHR32332">
    <property type="entry name" value="2-NITROPROPANE DIOXYGENASE"/>
    <property type="match status" value="1"/>
</dbReference>
<dbReference type="EMBL" id="CP071444">
    <property type="protein sequence ID" value="QSX08985.1"/>
    <property type="molecule type" value="Genomic_DNA"/>
</dbReference>
<dbReference type="PANTHER" id="PTHR32332:SF18">
    <property type="entry name" value="2-NITROPROPANE DIOXYGENASE"/>
    <property type="match status" value="1"/>
</dbReference>
<keyword evidence="5" id="KW-0560">Oxidoreductase</keyword>
<dbReference type="AlphaFoldDB" id="A0A974XHT2"/>
<dbReference type="RefSeq" id="WP_207300326.1">
    <property type="nucleotide sequence ID" value="NZ_CP071444.1"/>
</dbReference>